<evidence type="ECO:0000313" key="1">
    <source>
        <dbReference type="EMBL" id="UZE97338.1"/>
    </source>
</evidence>
<evidence type="ECO:0000313" key="2">
    <source>
        <dbReference type="Proteomes" id="UP001163739"/>
    </source>
</evidence>
<dbReference type="RefSeq" id="WP_265048813.1">
    <property type="nucleotide sequence ID" value="NZ_CP100390.1"/>
</dbReference>
<dbReference type="Proteomes" id="UP001163739">
    <property type="component" value="Chromosome"/>
</dbReference>
<gene>
    <name evidence="1" type="ORF">NKI27_06195</name>
</gene>
<name>A0ABY6N5E7_9ALTE</name>
<proteinExistence type="predicted"/>
<organism evidence="1 2">
    <name type="scientific">Alkalimarinus alittae</name>
    <dbReference type="NCBI Taxonomy" id="2961619"/>
    <lineage>
        <taxon>Bacteria</taxon>
        <taxon>Pseudomonadati</taxon>
        <taxon>Pseudomonadota</taxon>
        <taxon>Gammaproteobacteria</taxon>
        <taxon>Alteromonadales</taxon>
        <taxon>Alteromonadaceae</taxon>
        <taxon>Alkalimarinus</taxon>
    </lineage>
</organism>
<keyword evidence="2" id="KW-1185">Reference proteome</keyword>
<sequence>MANGKKGCEWEKDATGHSKYWTQQSTDVDYRESFRTQVDKKRPHEALMIDKDFLLDRAATTQYPPLFNQADYQNVAVLVRIPDAKGQGKWILPHASFSDDIKQVATHLGIPITLEGERAISFEHYDWAASVEFMVVVMASNVEKDRYENLGSVWKHLNLAFELEEFNFVFKNTQGPKLTKTMHYLGEMNQVARGYYQADNPAPIVFKADESTHFKKNAAFKQLLALFEDSTAPKWKEKMEALAGWFGVSEQESNKRHLFVSHYVPDYESPTGYVVKGIRPFGEGRVEVIETNPPQLKADSSDPFRYQFGDFKTLGKTGFSCEKASLYVTPNNNIPYEFRFSVPEQYDGDAPWMKEPENPKDSILKQAGIKGKEAKEKAYLEKLKAIKKWIEKDTRSVRIDRNELYK</sequence>
<protein>
    <submittedName>
        <fullName evidence="1">Uncharacterized protein</fullName>
    </submittedName>
</protein>
<accession>A0ABY6N5E7</accession>
<dbReference type="EMBL" id="CP100390">
    <property type="protein sequence ID" value="UZE97338.1"/>
    <property type="molecule type" value="Genomic_DNA"/>
</dbReference>
<reference evidence="1" key="1">
    <citation type="submission" date="2022-06" db="EMBL/GenBank/DDBJ databases">
        <title>Alkalimarinus sp. nov., isolated from gut of a Alitta virens.</title>
        <authorList>
            <person name="Yang A.I."/>
            <person name="Shin N.-R."/>
        </authorList>
    </citation>
    <scope>NUCLEOTIDE SEQUENCE</scope>
    <source>
        <strain evidence="1">A2M4</strain>
    </source>
</reference>